<evidence type="ECO:0000313" key="2">
    <source>
        <dbReference type="Proteomes" id="UP000886841"/>
    </source>
</evidence>
<gene>
    <name evidence="1" type="ORF">IAB98_07300</name>
</gene>
<proteinExistence type="predicted"/>
<reference evidence="1" key="1">
    <citation type="submission" date="2020-10" db="EMBL/GenBank/DDBJ databases">
        <authorList>
            <person name="Gilroy R."/>
        </authorList>
    </citation>
    <scope>NUCLEOTIDE SEQUENCE</scope>
    <source>
        <strain evidence="1">ChiSxjej1B13-7041</strain>
    </source>
</reference>
<dbReference type="AlphaFoldDB" id="A0A9D1JG66"/>
<dbReference type="PIRSF" id="PIRSF008757">
    <property type="entry name" value="UCP008757"/>
    <property type="match status" value="1"/>
</dbReference>
<dbReference type="PANTHER" id="PTHR28255">
    <property type="match status" value="1"/>
</dbReference>
<dbReference type="Gene3D" id="3.30.450.150">
    <property type="entry name" value="Haem-degrading domain"/>
    <property type="match status" value="1"/>
</dbReference>
<protein>
    <submittedName>
        <fullName evidence="1">Heme-binding protein</fullName>
    </submittedName>
</protein>
<dbReference type="InterPro" id="IPR038084">
    <property type="entry name" value="PduO/GlcC-like_sf"/>
</dbReference>
<dbReference type="Pfam" id="PF03928">
    <property type="entry name" value="HbpS-like"/>
    <property type="match status" value="1"/>
</dbReference>
<dbReference type="SUPFAM" id="SSF143744">
    <property type="entry name" value="GlcG-like"/>
    <property type="match status" value="1"/>
</dbReference>
<reference evidence="1" key="2">
    <citation type="journal article" date="2021" name="PeerJ">
        <title>Extensive microbial diversity within the chicken gut microbiome revealed by metagenomics and culture.</title>
        <authorList>
            <person name="Gilroy R."/>
            <person name="Ravi A."/>
            <person name="Getino M."/>
            <person name="Pursley I."/>
            <person name="Horton D.L."/>
            <person name="Alikhan N.F."/>
            <person name="Baker D."/>
            <person name="Gharbi K."/>
            <person name="Hall N."/>
            <person name="Watson M."/>
            <person name="Adriaenssens E.M."/>
            <person name="Foster-Nyarko E."/>
            <person name="Jarju S."/>
            <person name="Secka A."/>
            <person name="Antonio M."/>
            <person name="Oren A."/>
            <person name="Chaudhuri R.R."/>
            <person name="La Ragione R."/>
            <person name="Hildebrand F."/>
            <person name="Pallen M.J."/>
        </authorList>
    </citation>
    <scope>NUCLEOTIDE SEQUENCE</scope>
    <source>
        <strain evidence="1">ChiSxjej1B13-7041</strain>
    </source>
</reference>
<dbReference type="PANTHER" id="PTHR28255:SF1">
    <property type="entry name" value="UPF0303 PROTEIN YBR137W"/>
    <property type="match status" value="1"/>
</dbReference>
<name>A0A9D1JG66_9FIRM</name>
<accession>A0A9D1JG66</accession>
<dbReference type="InterPro" id="IPR010371">
    <property type="entry name" value="YBR137W-like"/>
</dbReference>
<evidence type="ECO:0000313" key="1">
    <source>
        <dbReference type="EMBL" id="HIR93206.1"/>
    </source>
</evidence>
<dbReference type="InterPro" id="IPR005624">
    <property type="entry name" value="PduO/GlcC-like"/>
</dbReference>
<comment type="caution">
    <text evidence="1">The sequence shown here is derived from an EMBL/GenBank/DDBJ whole genome shotgun (WGS) entry which is preliminary data.</text>
</comment>
<organism evidence="1 2">
    <name type="scientific">Candidatus Egerieimonas intestinavium</name>
    <dbReference type="NCBI Taxonomy" id="2840777"/>
    <lineage>
        <taxon>Bacteria</taxon>
        <taxon>Bacillati</taxon>
        <taxon>Bacillota</taxon>
        <taxon>Clostridia</taxon>
        <taxon>Lachnospirales</taxon>
        <taxon>Lachnospiraceae</taxon>
        <taxon>Lachnospiraceae incertae sedis</taxon>
        <taxon>Candidatus Egerieimonas</taxon>
    </lineage>
</organism>
<dbReference type="EMBL" id="DVHU01000063">
    <property type="protein sequence ID" value="HIR93206.1"/>
    <property type="molecule type" value="Genomic_DNA"/>
</dbReference>
<dbReference type="Proteomes" id="UP000886841">
    <property type="component" value="Unassembled WGS sequence"/>
</dbReference>
<sequence length="164" mass="18495">MTMEELLKVLEMQEEILQFSHFTNDDAWELGCQIVKEARRLGVQVAVSIRLNNGCIVFKHNMDGTNRLNDQWLERKQHTVELTEQSSLQLYVRLRHQGQELSEMVPEAAGCVAVGGGFPIRVEEVGVIGCVAVSGMDHVSDHDLAVKCISRYLHVDEVPRIRAV</sequence>